<evidence type="ECO:0000256" key="6">
    <source>
        <dbReference type="ARBA" id="ARBA00022664"/>
    </source>
</evidence>
<evidence type="ECO:0000256" key="2">
    <source>
        <dbReference type="ARBA" id="ARBA00009639"/>
    </source>
</evidence>
<dbReference type="FunFam" id="1.10.220.100:FF:000001">
    <property type="entry name" value="Enhancer of mRNA-decapping protein 4"/>
    <property type="match status" value="1"/>
</dbReference>
<feature type="domain" description="Enhancer of mRNA-decapping protein 4 WD40 repeat region" evidence="11">
    <location>
        <begin position="770"/>
        <end position="1082"/>
    </location>
</feature>
<dbReference type="PROSITE" id="PS50082">
    <property type="entry name" value="WD_REPEATS_2"/>
    <property type="match status" value="2"/>
</dbReference>
<feature type="domain" description="Enhancer of mRNA-decapping protein 4 C-terminal" evidence="12">
    <location>
        <begin position="1835"/>
        <end position="1938"/>
    </location>
</feature>
<evidence type="ECO:0000256" key="8">
    <source>
        <dbReference type="ARBA" id="ARBA00023054"/>
    </source>
</evidence>
<evidence type="ECO:0000256" key="4">
    <source>
        <dbReference type="ARBA" id="ARBA00022553"/>
    </source>
</evidence>
<reference evidence="13" key="1">
    <citation type="submission" date="2023-05" db="EMBL/GenBank/DDBJ databases">
        <authorList>
            <person name="Huff M."/>
        </authorList>
    </citation>
    <scope>NUCLEOTIDE SEQUENCE</scope>
</reference>
<feature type="compositionally biased region" description="Basic residues" evidence="10">
    <location>
        <begin position="83"/>
        <end position="97"/>
    </location>
</feature>
<evidence type="ECO:0000256" key="7">
    <source>
        <dbReference type="ARBA" id="ARBA00022737"/>
    </source>
</evidence>
<dbReference type="PANTHER" id="PTHR15598:SF5">
    <property type="entry name" value="ENHANCER OF MRNA-DECAPPING PROTEIN 4"/>
    <property type="match status" value="1"/>
</dbReference>
<feature type="compositionally biased region" description="Basic and acidic residues" evidence="10">
    <location>
        <begin position="296"/>
        <end position="325"/>
    </location>
</feature>
<dbReference type="GO" id="GO:0000932">
    <property type="term" value="C:P-body"/>
    <property type="evidence" value="ECO:0007669"/>
    <property type="project" value="UniProtKB-SubCell"/>
</dbReference>
<feature type="compositionally biased region" description="Polar residues" evidence="10">
    <location>
        <begin position="1174"/>
        <end position="1190"/>
    </location>
</feature>
<proteinExistence type="inferred from homology"/>
<evidence type="ECO:0000256" key="1">
    <source>
        <dbReference type="ARBA" id="ARBA00004201"/>
    </source>
</evidence>
<protein>
    <recommendedName>
        <fullName evidence="15">Enhancer of mRNA-decapping protein 4</fullName>
    </recommendedName>
</protein>
<name>A0AAD2AG90_9LAMI</name>
<dbReference type="Pfam" id="PF21289">
    <property type="entry name" value="EDC4_C"/>
    <property type="match status" value="1"/>
</dbReference>
<comment type="subcellular location">
    <subcellularLocation>
        <location evidence="1">Cytoplasm</location>
        <location evidence="1">P-body</location>
    </subcellularLocation>
</comment>
<dbReference type="PANTHER" id="PTHR15598">
    <property type="entry name" value="ENHANCER OF MRNA-DECAPPING PROTEIN 4"/>
    <property type="match status" value="1"/>
</dbReference>
<dbReference type="GO" id="GO:0006397">
    <property type="term" value="P:mRNA processing"/>
    <property type="evidence" value="ECO:0007669"/>
    <property type="project" value="UniProtKB-KW"/>
</dbReference>
<dbReference type="InterPro" id="IPR015943">
    <property type="entry name" value="WD40/YVTN_repeat-like_dom_sf"/>
</dbReference>
<feature type="repeat" description="WD" evidence="9">
    <location>
        <begin position="817"/>
        <end position="859"/>
    </location>
</feature>
<feature type="compositionally biased region" description="Polar residues" evidence="10">
    <location>
        <begin position="656"/>
        <end position="672"/>
    </location>
</feature>
<evidence type="ECO:0000256" key="10">
    <source>
        <dbReference type="SAM" id="MobiDB-lite"/>
    </source>
</evidence>
<feature type="compositionally biased region" description="Low complexity" evidence="10">
    <location>
        <begin position="185"/>
        <end position="194"/>
    </location>
</feature>
<dbReference type="InterPro" id="IPR032401">
    <property type="entry name" value="EDC4_WD40"/>
</dbReference>
<dbReference type="InterPro" id="IPR001680">
    <property type="entry name" value="WD40_rpt"/>
</dbReference>
<dbReference type="Pfam" id="PF16529">
    <property type="entry name" value="Ge1_WD40"/>
    <property type="match status" value="1"/>
</dbReference>
<evidence type="ECO:0000313" key="13">
    <source>
        <dbReference type="EMBL" id="CAI9787829.1"/>
    </source>
</evidence>
<dbReference type="SMART" id="SM00320">
    <property type="entry name" value="WD40"/>
    <property type="match status" value="2"/>
</dbReference>
<dbReference type="SUPFAM" id="SSF50978">
    <property type="entry name" value="WD40 repeat-like"/>
    <property type="match status" value="1"/>
</dbReference>
<dbReference type="GO" id="GO:0031087">
    <property type="term" value="P:deadenylation-independent decapping of nuclear-transcribed mRNA"/>
    <property type="evidence" value="ECO:0007669"/>
    <property type="project" value="InterPro"/>
</dbReference>
<dbReference type="InterPro" id="IPR036322">
    <property type="entry name" value="WD40_repeat_dom_sf"/>
</dbReference>
<evidence type="ECO:0000256" key="5">
    <source>
        <dbReference type="ARBA" id="ARBA00022574"/>
    </source>
</evidence>
<feature type="region of interest" description="Disordered" evidence="10">
    <location>
        <begin position="1446"/>
        <end position="1533"/>
    </location>
</feature>
<evidence type="ECO:0000313" key="14">
    <source>
        <dbReference type="Proteomes" id="UP000834106"/>
    </source>
</evidence>
<feature type="region of interest" description="Disordered" evidence="10">
    <location>
        <begin position="478"/>
        <end position="507"/>
    </location>
</feature>
<feature type="compositionally biased region" description="Polar residues" evidence="10">
    <location>
        <begin position="103"/>
        <end position="126"/>
    </location>
</feature>
<dbReference type="InterPro" id="IPR044938">
    <property type="entry name" value="EDC4_C_sf"/>
</dbReference>
<evidence type="ECO:0000256" key="3">
    <source>
        <dbReference type="ARBA" id="ARBA00022490"/>
    </source>
</evidence>
<dbReference type="Gene3D" id="1.10.220.100">
    <property type="entry name" value="conserved c-terminal region of ge- 1"/>
    <property type="match status" value="1"/>
</dbReference>
<feature type="compositionally biased region" description="Low complexity" evidence="10">
    <location>
        <begin position="550"/>
        <end position="577"/>
    </location>
</feature>
<evidence type="ECO:0000259" key="11">
    <source>
        <dbReference type="Pfam" id="PF16529"/>
    </source>
</evidence>
<feature type="compositionally biased region" description="Polar residues" evidence="10">
    <location>
        <begin position="1517"/>
        <end position="1533"/>
    </location>
</feature>
<feature type="repeat" description="WD" evidence="9">
    <location>
        <begin position="936"/>
        <end position="969"/>
    </location>
</feature>
<feature type="region of interest" description="Disordered" evidence="10">
    <location>
        <begin position="173"/>
        <end position="349"/>
    </location>
</feature>
<keyword evidence="7" id="KW-0677">Repeat</keyword>
<keyword evidence="3" id="KW-0963">Cytoplasm</keyword>
<gene>
    <name evidence="13" type="ORF">FPE_LOCUS35259</name>
</gene>
<sequence>MDLEREASGLEFGEDNDAISTISGSEKLVNGDQTKVQNHGGVVENNYPNELSSKGKGMGTEVKDSVDLADTDAQPEVSPSHATMKKGNRLKKWKRIKRDPNKVGNSSADTGNMPTQDLSNLGGNSSKRMQVFDDRNRKGEGSVSSTNAVVRNLDGFAMLGDYGLSIGPTFAAGTDSENSEDRSSKSSTAASAPSERYEMPVVAGFPRDRSRMRSLSGKNLGSTVRGQQGKGRIETGKKAKGERFKIDKENSHSSMESDSRSSNYALMQGNDTAMSNGILSGRPMNYDEENGDEVQAGEREVSDGLRDGYDRNNDRGFEDVSREDLVADSSWESNEERSENHGNSTDSDPLVKSIFALQSAQETLEKEVQKFREIGREDVSVDEVVQDLPSEFASINPKLYETSSSDQLYSCKRVNSSFRSFHSEVNETANLDMDIELEDFFKQKIEAEVEYLVISRNAQMLRVAAVDLITLLEEQNAKASQQTRMLNELRDTEDVPSAAVDSEDVPNADETLKMQKRSLMASAGNQNPPGGGQFDMLKLLKPSTPPPPNSTTTANPNPQNPNSNINTSTSNPNLISSPFPPPSASYPPPAGGVSGGGTYSYAPQNSPFQYFSHLPMYSTPNPMPPRPDFANMNHQRSMSYPTPTLQPQVQPPTSPHHQNFQNPANSQNSNNHGPRLMALLSAPPSTLDVPRQPVMPMPPIHPTSSAGSDFSVPQNVSSLPSGPNLGIPHQGAMMRMPSSKLPKGRHLIGDRLVYDIDVRLPGEVQPQLEVTPITKYGSDPGLVVGRQIAVNKSYICYGLKLGAIRVLNINTALRSLLKGLSQRVTDMDFFAEDVHLLASASVDGRIYVWKITEGPDEEDKPQITGKIVIAIHITGEWESVHPRVCWHCHKQEVLVVGIGRHVLKIDTTKVGKGEVFSAEEPLKCPIDKLIHGIQLVGSHDGDVTDLSMSQWMTTRLVSASVDGTIKIWEDRKSLPIAVLRPHDSQPVNSVTFLAAPNRPDHIILITGGPLNRELKTWASASEEGWLLPSEAESWRCTQTLELKSSAEMQVEEAFFNQVVALSHAGLLLLANAKRNAIYAVHLEYGPNPAATRMDYIAEFTVTMPILSFTGTSEVLPHGEQIVQVYCVQTQAIQQYALDLSQCLPPPMDNMVFEKLDSSISHDAGTIEGLANLGPSGSKSTETPLSISTTKPSERESGSESASSARYLISAASTESHTLQEFSTPNIEIKQVPLSAVTNIPSVSSIASPPLPLSPRLSRELSGFRSPSSRIEPVPVVNDRDADPKVVEYSVDRQMDAVHANSSDATLMDGDSINDENKISQDDISSSLEHHSKFKHPTHLVTPSEILMASSSSEVNRASEPRSDPELNIQDVLISNDTRNVEVEVKVVGDTIFGQNNDIGSQEELHNFGSENKEKSFYSQASDLGIDMARECQTLPADTYIVEETRQLDGTGGSESGTQPSSPDEEVNDSTKEVSKKVIDSSLPMPVQQPPVPSTKGKKHKGKSAQGSSPSSPLPGAFNSTDSSNEPGINSSNPSVETAFAQILSMQEMLNQLVATQKEMQKQMTGMVAVPVTKEGRRLEAALGRRMEKVVEANADAMWARFQEEIAKQEKASRDGTQQLTNMINNCLNKDLPSIVEKTVKKELTAVGQAVARTVIPSIEKTVSTSITEAFQKGVSDKAVNQLEKSVSSKLEATVARQIQTQFQTSGKQALQEALKSSLEASVVPAFEMSCRAMFEQVDAAFQKGITEHTAAAQQHFETSHSPLAIALRDAISSASAMNTLGSDLLDGQRKLLALAVAGANSKAPNPLLSQLSNGPLGGLHEKLEVPLDPTKELSRLIAERKYEEAFTAALQRSDVSIVSWLCSQVDLPGILSINPLPLSQGVLLSLLQQLSCDISKETPRKLTWMMEVLSAINPTDPMIVVHVRPIFEQVYQVLNHHRNLPTTNGPELANIRLIMHVINSMLMTTK</sequence>
<feature type="region of interest" description="Disordered" evidence="10">
    <location>
        <begin position="1166"/>
        <end position="1203"/>
    </location>
</feature>
<dbReference type="Proteomes" id="UP000834106">
    <property type="component" value="Chromosome 23"/>
</dbReference>
<dbReference type="EMBL" id="OU503058">
    <property type="protein sequence ID" value="CAI9787829.1"/>
    <property type="molecule type" value="Genomic_DNA"/>
</dbReference>
<feature type="compositionally biased region" description="Basic and acidic residues" evidence="10">
    <location>
        <begin position="231"/>
        <end position="259"/>
    </location>
</feature>
<dbReference type="PROSITE" id="PS50294">
    <property type="entry name" value="WD_REPEATS_REGION"/>
    <property type="match status" value="1"/>
</dbReference>
<comment type="similarity">
    <text evidence="2">Belongs to the WD repeat EDC4 family.</text>
</comment>
<evidence type="ECO:0000256" key="9">
    <source>
        <dbReference type="PROSITE-ProRule" id="PRU00221"/>
    </source>
</evidence>
<dbReference type="Gene3D" id="2.130.10.10">
    <property type="entry name" value="YVTN repeat-like/Quinoprotein amine dehydrogenase"/>
    <property type="match status" value="1"/>
</dbReference>
<keyword evidence="6" id="KW-0507">mRNA processing</keyword>
<dbReference type="InterPro" id="IPR049404">
    <property type="entry name" value="EDC4_C"/>
</dbReference>
<feature type="compositionally biased region" description="Polar residues" evidence="10">
    <location>
        <begin position="216"/>
        <end position="226"/>
    </location>
</feature>
<keyword evidence="14" id="KW-1185">Reference proteome</keyword>
<evidence type="ECO:0000259" key="12">
    <source>
        <dbReference type="Pfam" id="PF21289"/>
    </source>
</evidence>
<feature type="compositionally biased region" description="Basic and acidic residues" evidence="10">
    <location>
        <begin position="1468"/>
        <end position="1478"/>
    </location>
</feature>
<feature type="region of interest" description="Disordered" evidence="10">
    <location>
        <begin position="521"/>
        <end position="591"/>
    </location>
</feature>
<dbReference type="InterPro" id="IPR045152">
    <property type="entry name" value="EDC4-like"/>
</dbReference>
<keyword evidence="4" id="KW-0597">Phosphoprotein</keyword>
<keyword evidence="8" id="KW-0175">Coiled coil</keyword>
<feature type="region of interest" description="Disordered" evidence="10">
    <location>
        <begin position="619"/>
        <end position="678"/>
    </location>
</feature>
<accession>A0AAD2AG90</accession>
<feature type="region of interest" description="Disordered" evidence="10">
    <location>
        <begin position="23"/>
        <end position="126"/>
    </location>
</feature>
<feature type="compositionally biased region" description="Polar residues" evidence="10">
    <location>
        <begin position="263"/>
        <end position="278"/>
    </location>
</feature>
<keyword evidence="5 9" id="KW-0853">WD repeat</keyword>
<dbReference type="FunFam" id="2.130.10.10:FF:000232">
    <property type="entry name" value="enhancer of mRNA-decapping protein 4"/>
    <property type="match status" value="1"/>
</dbReference>
<feature type="compositionally biased region" description="Pro residues" evidence="10">
    <location>
        <begin position="578"/>
        <end position="590"/>
    </location>
</feature>
<evidence type="ECO:0008006" key="15">
    <source>
        <dbReference type="Google" id="ProtNLM"/>
    </source>
</evidence>
<organism evidence="13 14">
    <name type="scientific">Fraxinus pennsylvanica</name>
    <dbReference type="NCBI Taxonomy" id="56036"/>
    <lineage>
        <taxon>Eukaryota</taxon>
        <taxon>Viridiplantae</taxon>
        <taxon>Streptophyta</taxon>
        <taxon>Embryophyta</taxon>
        <taxon>Tracheophyta</taxon>
        <taxon>Spermatophyta</taxon>
        <taxon>Magnoliopsida</taxon>
        <taxon>eudicotyledons</taxon>
        <taxon>Gunneridae</taxon>
        <taxon>Pentapetalae</taxon>
        <taxon>asterids</taxon>
        <taxon>lamiids</taxon>
        <taxon>Lamiales</taxon>
        <taxon>Oleaceae</taxon>
        <taxon>Oleeae</taxon>
        <taxon>Fraxinus</taxon>
    </lineage>
</organism>